<evidence type="ECO:0000313" key="3">
    <source>
        <dbReference type="Proteomes" id="UP001488838"/>
    </source>
</evidence>
<feature type="compositionally biased region" description="Basic residues" evidence="1">
    <location>
        <begin position="177"/>
        <end position="186"/>
    </location>
</feature>
<protein>
    <submittedName>
        <fullName evidence="2">Uncharacterized protein</fullName>
    </submittedName>
</protein>
<feature type="region of interest" description="Disordered" evidence="1">
    <location>
        <begin position="162"/>
        <end position="186"/>
    </location>
</feature>
<name>A0AAW0HCR0_MYOGA</name>
<keyword evidence="3" id="KW-1185">Reference proteome</keyword>
<evidence type="ECO:0000313" key="2">
    <source>
        <dbReference type="EMBL" id="KAK7800493.1"/>
    </source>
</evidence>
<dbReference type="AlphaFoldDB" id="A0AAW0HCR0"/>
<dbReference type="EMBL" id="JBBHLL010000548">
    <property type="protein sequence ID" value="KAK7800493.1"/>
    <property type="molecule type" value="Genomic_DNA"/>
</dbReference>
<sequence>MHEPSPQTCTTKALTQSGCCLSSGDGVLVQRSRSPGSSLAPGNTPVITCRHVLSRVVTATYWTNRCSVKVISGQVDKVIETLGPSFPFVSLWALWHRGTSMGSQSITRICGCTLRILVCPGLWEWDVSENSGSARKRGTLRGLWLPRVARLGGRWLGFLRSEAPRPAPPRGRPERSRKGRGCGRRMARRGWGRIPEPRAAACLEAAAEDDAFLPGPSAASAFFGNTSSTPHRRLRLFRGSVQDWGRQAWAGHSTSRAVAFEIKFRSVAQADSRLLELQA</sequence>
<evidence type="ECO:0000256" key="1">
    <source>
        <dbReference type="SAM" id="MobiDB-lite"/>
    </source>
</evidence>
<reference evidence="2 3" key="1">
    <citation type="journal article" date="2023" name="bioRxiv">
        <title>Conserved and derived expression patterns and positive selection on dental genes reveal complex evolutionary context of ever-growing rodent molars.</title>
        <authorList>
            <person name="Calamari Z.T."/>
            <person name="Song A."/>
            <person name="Cohen E."/>
            <person name="Akter M."/>
            <person name="Roy R.D."/>
            <person name="Hallikas O."/>
            <person name="Christensen M.M."/>
            <person name="Li P."/>
            <person name="Marangoni P."/>
            <person name="Jernvall J."/>
            <person name="Klein O.D."/>
        </authorList>
    </citation>
    <scope>NUCLEOTIDE SEQUENCE [LARGE SCALE GENOMIC DNA]</scope>
    <source>
        <strain evidence="2">V071</strain>
    </source>
</reference>
<proteinExistence type="predicted"/>
<comment type="caution">
    <text evidence="2">The sequence shown here is derived from an EMBL/GenBank/DDBJ whole genome shotgun (WGS) entry which is preliminary data.</text>
</comment>
<accession>A0AAW0HCR0</accession>
<gene>
    <name evidence="2" type="ORF">U0070_024273</name>
</gene>
<dbReference type="Proteomes" id="UP001488838">
    <property type="component" value="Unassembled WGS sequence"/>
</dbReference>
<organism evidence="2 3">
    <name type="scientific">Myodes glareolus</name>
    <name type="common">Bank vole</name>
    <name type="synonym">Clethrionomys glareolus</name>
    <dbReference type="NCBI Taxonomy" id="447135"/>
    <lineage>
        <taxon>Eukaryota</taxon>
        <taxon>Metazoa</taxon>
        <taxon>Chordata</taxon>
        <taxon>Craniata</taxon>
        <taxon>Vertebrata</taxon>
        <taxon>Euteleostomi</taxon>
        <taxon>Mammalia</taxon>
        <taxon>Eutheria</taxon>
        <taxon>Euarchontoglires</taxon>
        <taxon>Glires</taxon>
        <taxon>Rodentia</taxon>
        <taxon>Myomorpha</taxon>
        <taxon>Muroidea</taxon>
        <taxon>Cricetidae</taxon>
        <taxon>Arvicolinae</taxon>
        <taxon>Myodes</taxon>
    </lineage>
</organism>